<accession>A0A1Y1Q941</accession>
<keyword evidence="1" id="KW-1133">Transmembrane helix</keyword>
<evidence type="ECO:0000313" key="3">
    <source>
        <dbReference type="Proteomes" id="UP000192491"/>
    </source>
</evidence>
<dbReference type="Proteomes" id="UP000192491">
    <property type="component" value="Unassembled WGS sequence"/>
</dbReference>
<gene>
    <name evidence="2" type="ORF">BWK73_48885</name>
</gene>
<reference evidence="2 3" key="1">
    <citation type="submission" date="2017-01" db="EMBL/GenBank/DDBJ databases">
        <title>Novel large sulfur bacteria in the metagenomes of groundwater-fed chemosynthetic microbial mats in the Lake Huron basin.</title>
        <authorList>
            <person name="Sharrar A.M."/>
            <person name="Flood B.E."/>
            <person name="Bailey J.V."/>
            <person name="Jones D.S."/>
            <person name="Biddanda B."/>
            <person name="Ruberg S.A."/>
            <person name="Marcus D.N."/>
            <person name="Dick G.J."/>
        </authorList>
    </citation>
    <scope>NUCLEOTIDE SEQUENCE [LARGE SCALE GENOMIC DNA]</scope>
    <source>
        <strain evidence="2">A8</strain>
    </source>
</reference>
<feature type="transmembrane region" description="Helical" evidence="1">
    <location>
        <begin position="112"/>
        <end position="133"/>
    </location>
</feature>
<evidence type="ECO:0000256" key="1">
    <source>
        <dbReference type="SAM" id="Phobius"/>
    </source>
</evidence>
<dbReference type="EMBL" id="MTEJ01000660">
    <property type="protein sequence ID" value="OQX00291.1"/>
    <property type="molecule type" value="Genomic_DNA"/>
</dbReference>
<dbReference type="AlphaFoldDB" id="A0A1Y1Q941"/>
<name>A0A1Y1Q941_9GAMM</name>
<sequence length="209" mass="23398">MTTENSPPQHDDDAAFDQELTRLYRAALRDEPFQQQVSQDLQTLPVTAQAALKPAEQAFVREETLSAAAQTRLLDMIPPCKQSQPARTKPQPWWRKLLASDWGSALLPRPAFSIPAALMTGMLFGVLLPTFLAHLTQPEYVTRGGDADKPTQITRPEPQLGAQNGITDAIRQNPQQWLEAIAELLRQGKMAQARAELQAFELQYPNYRP</sequence>
<proteinExistence type="predicted"/>
<keyword evidence="1" id="KW-0812">Transmembrane</keyword>
<keyword evidence="1" id="KW-0472">Membrane</keyword>
<protein>
    <submittedName>
        <fullName evidence="2">Uncharacterized protein</fullName>
    </submittedName>
</protein>
<organism evidence="2 3">
    <name type="scientific">Thiothrix lacustris</name>
    <dbReference type="NCBI Taxonomy" id="525917"/>
    <lineage>
        <taxon>Bacteria</taxon>
        <taxon>Pseudomonadati</taxon>
        <taxon>Pseudomonadota</taxon>
        <taxon>Gammaproteobacteria</taxon>
        <taxon>Thiotrichales</taxon>
        <taxon>Thiotrichaceae</taxon>
        <taxon>Thiothrix</taxon>
    </lineage>
</organism>
<evidence type="ECO:0000313" key="2">
    <source>
        <dbReference type="EMBL" id="OQX00291.1"/>
    </source>
</evidence>
<comment type="caution">
    <text evidence="2">The sequence shown here is derived from an EMBL/GenBank/DDBJ whole genome shotgun (WGS) entry which is preliminary data.</text>
</comment>